<accession>A0A852ZXJ1</accession>
<dbReference type="Pfam" id="PF00528">
    <property type="entry name" value="BPD_transp_1"/>
    <property type="match status" value="1"/>
</dbReference>
<keyword evidence="5 7" id="KW-1133">Transmembrane helix</keyword>
<reference evidence="9 10" key="1">
    <citation type="submission" date="2020-07" db="EMBL/GenBank/DDBJ databases">
        <title>Sequencing the genomes of 1000 actinobacteria strains.</title>
        <authorList>
            <person name="Klenk H.-P."/>
        </authorList>
    </citation>
    <scope>NUCLEOTIDE SEQUENCE [LARGE SCALE GENOMIC DNA]</scope>
    <source>
        <strain evidence="9 10">DSM 42178</strain>
    </source>
</reference>
<organism evidence="9 10">
    <name type="scientific">Allostreptomyces psammosilenae</name>
    <dbReference type="NCBI Taxonomy" id="1892865"/>
    <lineage>
        <taxon>Bacteria</taxon>
        <taxon>Bacillati</taxon>
        <taxon>Actinomycetota</taxon>
        <taxon>Actinomycetes</taxon>
        <taxon>Kitasatosporales</taxon>
        <taxon>Streptomycetaceae</taxon>
        <taxon>Allostreptomyces</taxon>
    </lineage>
</organism>
<feature type="transmembrane region" description="Helical" evidence="7">
    <location>
        <begin position="122"/>
        <end position="144"/>
    </location>
</feature>
<evidence type="ECO:0000256" key="3">
    <source>
        <dbReference type="ARBA" id="ARBA00022475"/>
    </source>
</evidence>
<evidence type="ECO:0000256" key="6">
    <source>
        <dbReference type="ARBA" id="ARBA00023136"/>
    </source>
</evidence>
<evidence type="ECO:0000256" key="2">
    <source>
        <dbReference type="ARBA" id="ARBA00022448"/>
    </source>
</evidence>
<dbReference type="InterPro" id="IPR035906">
    <property type="entry name" value="MetI-like_sf"/>
</dbReference>
<sequence length="311" mass="33562">MSSAPTAGGVGRRVSRTAPYAFILPAAVLFVVFMLVPIAYTVFLSFRRTQAIGLGLGPNSREQVFAGWENYAATLTDPELLDSTVRVLGYGLILVPVMLGLALLFALLLDTPRVLLARFARISIFLPYAVPVIIASLLWGFFYLPSVSPVTAVAEALGLPAPDFLGLDNILVSVANIGVWGGVGFNMLVIYTSLRSIPQEVYEAARLDGCSEVQIALRVKIPMVMPSIILTSVFSIIATLQVFSEPKMLSPLTNSISTTWTPLMKVYRDAFIANDIYSAAATSVIIAVVTLVLSLGFLRLVNNRAFGGEQR</sequence>
<comment type="similarity">
    <text evidence="7">Belongs to the binding-protein-dependent transport system permease family.</text>
</comment>
<protein>
    <submittedName>
        <fullName evidence="9">Multiple sugar transport system permease protein</fullName>
    </submittedName>
</protein>
<keyword evidence="9" id="KW-0762">Sugar transport</keyword>
<dbReference type="SUPFAM" id="SSF161098">
    <property type="entry name" value="MetI-like"/>
    <property type="match status" value="1"/>
</dbReference>
<dbReference type="Gene3D" id="1.10.3720.10">
    <property type="entry name" value="MetI-like"/>
    <property type="match status" value="1"/>
</dbReference>
<dbReference type="PANTHER" id="PTHR43227:SF8">
    <property type="entry name" value="DIACETYLCHITOBIOSE UPTAKE SYSTEM PERMEASE PROTEIN DASB"/>
    <property type="match status" value="1"/>
</dbReference>
<evidence type="ECO:0000313" key="9">
    <source>
        <dbReference type="EMBL" id="NYI06909.1"/>
    </source>
</evidence>
<dbReference type="SUPFAM" id="SSF160964">
    <property type="entry name" value="MalF N-terminal region-like"/>
    <property type="match status" value="1"/>
</dbReference>
<dbReference type="RefSeq" id="WP_179815417.1">
    <property type="nucleotide sequence ID" value="NZ_JACBZD010000001.1"/>
</dbReference>
<proteinExistence type="inferred from homology"/>
<keyword evidence="4 7" id="KW-0812">Transmembrane</keyword>
<feature type="transmembrane region" description="Helical" evidence="7">
    <location>
        <begin position="87"/>
        <end position="110"/>
    </location>
</feature>
<evidence type="ECO:0000259" key="8">
    <source>
        <dbReference type="PROSITE" id="PS50928"/>
    </source>
</evidence>
<dbReference type="InterPro" id="IPR050809">
    <property type="entry name" value="UgpAE/MalFG_permease"/>
</dbReference>
<dbReference type="GO" id="GO:0005886">
    <property type="term" value="C:plasma membrane"/>
    <property type="evidence" value="ECO:0007669"/>
    <property type="project" value="UniProtKB-SubCell"/>
</dbReference>
<dbReference type="EMBL" id="JACBZD010000001">
    <property type="protein sequence ID" value="NYI06909.1"/>
    <property type="molecule type" value="Genomic_DNA"/>
</dbReference>
<keyword evidence="2 7" id="KW-0813">Transport</keyword>
<evidence type="ECO:0000256" key="4">
    <source>
        <dbReference type="ARBA" id="ARBA00022692"/>
    </source>
</evidence>
<feature type="transmembrane region" description="Helical" evidence="7">
    <location>
        <begin position="170"/>
        <end position="191"/>
    </location>
</feature>
<dbReference type="GO" id="GO:0055085">
    <property type="term" value="P:transmembrane transport"/>
    <property type="evidence" value="ECO:0007669"/>
    <property type="project" value="InterPro"/>
</dbReference>
<dbReference type="PROSITE" id="PS50928">
    <property type="entry name" value="ABC_TM1"/>
    <property type="match status" value="1"/>
</dbReference>
<dbReference type="CDD" id="cd06261">
    <property type="entry name" value="TM_PBP2"/>
    <property type="match status" value="1"/>
</dbReference>
<evidence type="ECO:0000256" key="5">
    <source>
        <dbReference type="ARBA" id="ARBA00022989"/>
    </source>
</evidence>
<feature type="transmembrane region" description="Helical" evidence="7">
    <location>
        <begin position="276"/>
        <end position="301"/>
    </location>
</feature>
<comment type="subcellular location">
    <subcellularLocation>
        <location evidence="1 7">Cell membrane</location>
        <topology evidence="1 7">Multi-pass membrane protein</topology>
    </subcellularLocation>
</comment>
<gene>
    <name evidence="9" type="ORF">FHU37_003852</name>
</gene>
<keyword evidence="6 7" id="KW-0472">Membrane</keyword>
<dbReference type="AlphaFoldDB" id="A0A852ZXJ1"/>
<dbReference type="PANTHER" id="PTHR43227">
    <property type="entry name" value="BLL4140 PROTEIN"/>
    <property type="match status" value="1"/>
</dbReference>
<evidence type="ECO:0000256" key="1">
    <source>
        <dbReference type="ARBA" id="ARBA00004651"/>
    </source>
</evidence>
<keyword evidence="3" id="KW-1003">Cell membrane</keyword>
<feature type="transmembrane region" description="Helical" evidence="7">
    <location>
        <begin position="20"/>
        <end position="40"/>
    </location>
</feature>
<feature type="domain" description="ABC transmembrane type-1" evidence="8">
    <location>
        <begin position="84"/>
        <end position="297"/>
    </location>
</feature>
<keyword evidence="10" id="KW-1185">Reference proteome</keyword>
<name>A0A852ZXJ1_9ACTN</name>
<feature type="transmembrane region" description="Helical" evidence="7">
    <location>
        <begin position="224"/>
        <end position="243"/>
    </location>
</feature>
<evidence type="ECO:0000313" key="10">
    <source>
        <dbReference type="Proteomes" id="UP000567795"/>
    </source>
</evidence>
<dbReference type="InterPro" id="IPR000515">
    <property type="entry name" value="MetI-like"/>
</dbReference>
<evidence type="ECO:0000256" key="7">
    <source>
        <dbReference type="RuleBase" id="RU363032"/>
    </source>
</evidence>
<dbReference type="Proteomes" id="UP000567795">
    <property type="component" value="Unassembled WGS sequence"/>
</dbReference>
<comment type="caution">
    <text evidence="9">The sequence shown here is derived from an EMBL/GenBank/DDBJ whole genome shotgun (WGS) entry which is preliminary data.</text>
</comment>